<dbReference type="InterPro" id="IPR050796">
    <property type="entry name" value="SCF_F-box_component"/>
</dbReference>
<dbReference type="NCBIfam" id="TIGR01640">
    <property type="entry name" value="F_box_assoc_1"/>
    <property type="match status" value="1"/>
</dbReference>
<dbReference type="InterPro" id="IPR017451">
    <property type="entry name" value="F-box-assoc_interact_dom"/>
</dbReference>
<reference evidence="2 3" key="1">
    <citation type="submission" date="2020-10" db="EMBL/GenBank/DDBJ databases">
        <title>The Coptis chinensis genome and diversification of protoberbering-type alkaloids.</title>
        <authorList>
            <person name="Wang B."/>
            <person name="Shu S."/>
            <person name="Song C."/>
            <person name="Liu Y."/>
        </authorList>
    </citation>
    <scope>NUCLEOTIDE SEQUENCE [LARGE SCALE GENOMIC DNA]</scope>
    <source>
        <strain evidence="2">HL-2020</strain>
        <tissue evidence="2">Leaf</tissue>
    </source>
</reference>
<dbReference type="PANTHER" id="PTHR31672:SF13">
    <property type="entry name" value="F-BOX PROTEIN CPR30-LIKE"/>
    <property type="match status" value="1"/>
</dbReference>
<feature type="domain" description="F-box associated beta-propeller type 3" evidence="1">
    <location>
        <begin position="7"/>
        <end position="174"/>
    </location>
</feature>
<evidence type="ECO:0000259" key="1">
    <source>
        <dbReference type="Pfam" id="PF08268"/>
    </source>
</evidence>
<comment type="caution">
    <text evidence="2">The sequence shown here is derived from an EMBL/GenBank/DDBJ whole genome shotgun (WGS) entry which is preliminary data.</text>
</comment>
<proteinExistence type="predicted"/>
<sequence>MSAFSSFLIYNPITREILELPEVLLPPSPETNVNYLRGPSGFAFDATTSTYKVVFTWVLHNMQNGMAITAVHIYSLGSGWWRRIEDLPTFLHFKSDSSQVFLNGALHWEINGVDYDEPYIGAIDIATEKFIAIQQPLTDFESQRKDVIVGTLRGYLTLVVDRPDQFLIWVMKDYGVV</sequence>
<dbReference type="InterPro" id="IPR013187">
    <property type="entry name" value="F-box-assoc_dom_typ3"/>
</dbReference>
<accession>A0A835GZ06</accession>
<evidence type="ECO:0000313" key="2">
    <source>
        <dbReference type="EMBL" id="KAF9587773.1"/>
    </source>
</evidence>
<keyword evidence="3" id="KW-1185">Reference proteome</keyword>
<dbReference type="OrthoDB" id="5314306at2759"/>
<dbReference type="EMBL" id="JADFTS010000009">
    <property type="protein sequence ID" value="KAF9587773.1"/>
    <property type="molecule type" value="Genomic_DNA"/>
</dbReference>
<dbReference type="Proteomes" id="UP000631114">
    <property type="component" value="Unassembled WGS sequence"/>
</dbReference>
<organism evidence="2 3">
    <name type="scientific">Coptis chinensis</name>
    <dbReference type="NCBI Taxonomy" id="261450"/>
    <lineage>
        <taxon>Eukaryota</taxon>
        <taxon>Viridiplantae</taxon>
        <taxon>Streptophyta</taxon>
        <taxon>Embryophyta</taxon>
        <taxon>Tracheophyta</taxon>
        <taxon>Spermatophyta</taxon>
        <taxon>Magnoliopsida</taxon>
        <taxon>Ranunculales</taxon>
        <taxon>Ranunculaceae</taxon>
        <taxon>Coptidoideae</taxon>
        <taxon>Coptis</taxon>
    </lineage>
</organism>
<name>A0A835GZ06_9MAGN</name>
<dbReference type="Pfam" id="PF08268">
    <property type="entry name" value="FBA_3"/>
    <property type="match status" value="1"/>
</dbReference>
<evidence type="ECO:0000313" key="3">
    <source>
        <dbReference type="Proteomes" id="UP000631114"/>
    </source>
</evidence>
<protein>
    <recommendedName>
        <fullName evidence="1">F-box associated beta-propeller type 3 domain-containing protein</fullName>
    </recommendedName>
</protein>
<dbReference type="AlphaFoldDB" id="A0A835GZ06"/>
<dbReference type="PANTHER" id="PTHR31672">
    <property type="entry name" value="BNACNNG10540D PROTEIN"/>
    <property type="match status" value="1"/>
</dbReference>
<gene>
    <name evidence="2" type="ORF">IFM89_005505</name>
</gene>